<reference evidence="1" key="1">
    <citation type="submission" date="2018-04" db="EMBL/GenBank/DDBJ databases">
        <title>Whole genome sequencing of Hypsizygus marmoreus.</title>
        <authorList>
            <person name="Choi I.-G."/>
            <person name="Min B."/>
            <person name="Kim J.-G."/>
            <person name="Kim S."/>
            <person name="Oh Y.-L."/>
            <person name="Kong W.-S."/>
            <person name="Park H."/>
            <person name="Jeong J."/>
            <person name="Song E.-S."/>
        </authorList>
    </citation>
    <scope>NUCLEOTIDE SEQUENCE [LARGE SCALE GENOMIC DNA]</scope>
    <source>
        <strain evidence="1">51987-8</strain>
    </source>
</reference>
<dbReference type="EMBL" id="LUEZ02000041">
    <property type="protein sequence ID" value="RDB25115.1"/>
    <property type="molecule type" value="Genomic_DNA"/>
</dbReference>
<dbReference type="Proteomes" id="UP000076154">
    <property type="component" value="Unassembled WGS sequence"/>
</dbReference>
<organism evidence="1 2">
    <name type="scientific">Hypsizygus marmoreus</name>
    <name type="common">White beech mushroom</name>
    <name type="synonym">Agaricus marmoreus</name>
    <dbReference type="NCBI Taxonomy" id="39966"/>
    <lineage>
        <taxon>Eukaryota</taxon>
        <taxon>Fungi</taxon>
        <taxon>Dikarya</taxon>
        <taxon>Basidiomycota</taxon>
        <taxon>Agaricomycotina</taxon>
        <taxon>Agaricomycetes</taxon>
        <taxon>Agaricomycetidae</taxon>
        <taxon>Agaricales</taxon>
        <taxon>Tricholomatineae</taxon>
        <taxon>Lyophyllaceae</taxon>
        <taxon>Hypsizygus</taxon>
    </lineage>
</organism>
<dbReference type="AlphaFoldDB" id="A0A369JXL4"/>
<name>A0A369JXL4_HYPMA</name>
<proteinExistence type="predicted"/>
<sequence length="133" mass="14937">MAAHGDDPHTALRRQRPPELTVRWWDSKSLDRIVSALKPQRSTGHLLTLPNTVIERWAHGVWRHTSPLEPTQGSQIDSQALFTTCQIPTSLTFYLPGFCKVYLAVTNHPKMSTATITLVAGVSPFRSPPWKII</sequence>
<accession>A0A369JXL4</accession>
<evidence type="ECO:0000313" key="2">
    <source>
        <dbReference type="Proteomes" id="UP000076154"/>
    </source>
</evidence>
<evidence type="ECO:0000313" key="1">
    <source>
        <dbReference type="EMBL" id="RDB25115.1"/>
    </source>
</evidence>
<comment type="caution">
    <text evidence="1">The sequence shown here is derived from an EMBL/GenBank/DDBJ whole genome shotgun (WGS) entry which is preliminary data.</text>
</comment>
<keyword evidence="2" id="KW-1185">Reference proteome</keyword>
<dbReference type="InParanoid" id="A0A369JXL4"/>
<protein>
    <submittedName>
        <fullName evidence="1">Uncharacterized protein</fullName>
    </submittedName>
</protein>
<gene>
    <name evidence="1" type="ORF">Hypma_007534</name>
</gene>